<evidence type="ECO:0000256" key="1">
    <source>
        <dbReference type="ARBA" id="ARBA00006961"/>
    </source>
</evidence>
<dbReference type="InterPro" id="IPR008254">
    <property type="entry name" value="Flavodoxin/NO_synth"/>
</dbReference>
<keyword evidence="4" id="KW-1185">Reference proteome</keyword>
<dbReference type="InterPro" id="IPR010089">
    <property type="entry name" value="Flavoprotein_WrbA-like"/>
</dbReference>
<dbReference type="PANTHER" id="PTHR30546:SF23">
    <property type="entry name" value="FLAVOPROTEIN-LIKE PROTEIN YCP4-RELATED"/>
    <property type="match status" value="1"/>
</dbReference>
<accession>A0A2T9YK22</accession>
<comment type="similarity">
    <text evidence="1">Belongs to the WrbA family.</text>
</comment>
<dbReference type="PROSITE" id="PS50902">
    <property type="entry name" value="FLAVODOXIN_LIKE"/>
    <property type="match status" value="1"/>
</dbReference>
<evidence type="ECO:0000313" key="4">
    <source>
        <dbReference type="Proteomes" id="UP000245383"/>
    </source>
</evidence>
<protein>
    <recommendedName>
        <fullName evidence="2">Flavodoxin-like domain-containing protein</fullName>
    </recommendedName>
</protein>
<dbReference type="OrthoDB" id="504689at2759"/>
<dbReference type="Proteomes" id="UP000245383">
    <property type="component" value="Unassembled WGS sequence"/>
</dbReference>
<reference evidence="3 4" key="1">
    <citation type="journal article" date="2018" name="MBio">
        <title>Comparative Genomics Reveals the Core Gene Toolbox for the Fungus-Insect Symbiosis.</title>
        <authorList>
            <person name="Wang Y."/>
            <person name="Stata M."/>
            <person name="Wang W."/>
            <person name="Stajich J.E."/>
            <person name="White M.M."/>
            <person name="Moncalvo J.M."/>
        </authorList>
    </citation>
    <scope>NUCLEOTIDE SEQUENCE [LARGE SCALE GENOMIC DNA]</scope>
    <source>
        <strain evidence="3 4">SWE-8-4</strain>
    </source>
</reference>
<gene>
    <name evidence="3" type="ORF">BB561_003674</name>
</gene>
<dbReference type="FunFam" id="3.40.50.360:FF:000001">
    <property type="entry name" value="NAD(P)H dehydrogenase (Quinone) FQR1-like"/>
    <property type="match status" value="1"/>
</dbReference>
<dbReference type="NCBIfam" id="TIGR01755">
    <property type="entry name" value="flav_wrbA"/>
    <property type="match status" value="1"/>
</dbReference>
<sequence length="207" mass="22590">MNSIKPKVYVIYYSTYGHVKTLAHKIVEGLKKTDNVDVHVRQFPETLSDEILSKMYAPPKDPDIPNATIADLEDADAILFGFPTRYGTAPAQVKSFWDSTGKLWTSGAMHGKMAGTFFSTASQSGGQESTALTFLPNLIHHGMIYVPLGYVNTNLFIVDEVIGGSPWGAGTIANGDGSRQPSQKELEVAVTQGENFAKIVAQYLFKK</sequence>
<dbReference type="PANTHER" id="PTHR30546">
    <property type="entry name" value="FLAVODOXIN-RELATED PROTEIN WRBA-RELATED"/>
    <property type="match status" value="1"/>
</dbReference>
<dbReference type="EMBL" id="MBFR01000152">
    <property type="protein sequence ID" value="PVU92690.1"/>
    <property type="molecule type" value="Genomic_DNA"/>
</dbReference>
<dbReference type="InterPro" id="IPR029039">
    <property type="entry name" value="Flavoprotein-like_sf"/>
</dbReference>
<evidence type="ECO:0000313" key="3">
    <source>
        <dbReference type="EMBL" id="PVU92690.1"/>
    </source>
</evidence>
<dbReference type="Gene3D" id="3.40.50.360">
    <property type="match status" value="1"/>
</dbReference>
<evidence type="ECO:0000259" key="2">
    <source>
        <dbReference type="PROSITE" id="PS50902"/>
    </source>
</evidence>
<dbReference type="AlphaFoldDB" id="A0A2T9YK22"/>
<organism evidence="3 4">
    <name type="scientific">Smittium simulii</name>
    <dbReference type="NCBI Taxonomy" id="133385"/>
    <lineage>
        <taxon>Eukaryota</taxon>
        <taxon>Fungi</taxon>
        <taxon>Fungi incertae sedis</taxon>
        <taxon>Zoopagomycota</taxon>
        <taxon>Kickxellomycotina</taxon>
        <taxon>Harpellomycetes</taxon>
        <taxon>Harpellales</taxon>
        <taxon>Legeriomycetaceae</taxon>
        <taxon>Smittium</taxon>
    </lineage>
</organism>
<dbReference type="GO" id="GO:0016020">
    <property type="term" value="C:membrane"/>
    <property type="evidence" value="ECO:0007669"/>
    <property type="project" value="TreeGrafter"/>
</dbReference>
<proteinExistence type="inferred from homology"/>
<feature type="domain" description="Flavodoxin-like" evidence="2">
    <location>
        <begin position="8"/>
        <end position="196"/>
    </location>
</feature>
<dbReference type="SUPFAM" id="SSF52218">
    <property type="entry name" value="Flavoproteins"/>
    <property type="match status" value="1"/>
</dbReference>
<dbReference type="InterPro" id="IPR005025">
    <property type="entry name" value="FMN_Rdtase-like_dom"/>
</dbReference>
<dbReference type="GO" id="GO:0003955">
    <property type="term" value="F:NAD(P)H dehydrogenase (quinone) activity"/>
    <property type="evidence" value="ECO:0007669"/>
    <property type="project" value="InterPro"/>
</dbReference>
<dbReference type="Pfam" id="PF03358">
    <property type="entry name" value="FMN_red"/>
    <property type="match status" value="1"/>
</dbReference>
<name>A0A2T9YK22_9FUNG</name>
<comment type="caution">
    <text evidence="3">The sequence shown here is derived from an EMBL/GenBank/DDBJ whole genome shotgun (WGS) entry which is preliminary data.</text>
</comment>
<dbReference type="GO" id="GO:0010181">
    <property type="term" value="F:FMN binding"/>
    <property type="evidence" value="ECO:0007669"/>
    <property type="project" value="InterPro"/>
</dbReference>
<dbReference type="NCBIfam" id="NF002999">
    <property type="entry name" value="PRK03767.1"/>
    <property type="match status" value="1"/>
</dbReference>